<accession>A0A8H4EVZ1</accession>
<keyword evidence="1" id="KW-0862">Zinc</keyword>
<reference evidence="4 5" key="1">
    <citation type="journal article" date="2019" name="Environ. Microbiol.">
        <title>At the nexus of three kingdoms: the genome of the mycorrhizal fungus Gigaspora margarita provides insights into plant, endobacterial and fungal interactions.</title>
        <authorList>
            <person name="Venice F."/>
            <person name="Ghignone S."/>
            <person name="Salvioli di Fossalunga A."/>
            <person name="Amselem J."/>
            <person name="Novero M."/>
            <person name="Xianan X."/>
            <person name="Sedzielewska Toro K."/>
            <person name="Morin E."/>
            <person name="Lipzen A."/>
            <person name="Grigoriev I.V."/>
            <person name="Henrissat B."/>
            <person name="Martin F.M."/>
            <person name="Bonfante P."/>
        </authorList>
    </citation>
    <scope>NUCLEOTIDE SEQUENCE [LARGE SCALE GENOMIC DNA]</scope>
    <source>
        <strain evidence="4 5">BEG34</strain>
    </source>
</reference>
<evidence type="ECO:0000256" key="2">
    <source>
        <dbReference type="SAM" id="MobiDB-lite"/>
    </source>
</evidence>
<keyword evidence="5" id="KW-1185">Reference proteome</keyword>
<dbReference type="GO" id="GO:0008270">
    <property type="term" value="F:zinc ion binding"/>
    <property type="evidence" value="ECO:0007669"/>
    <property type="project" value="UniProtKB-KW"/>
</dbReference>
<dbReference type="InterPro" id="IPR007527">
    <property type="entry name" value="Znf_SWIM"/>
</dbReference>
<dbReference type="EMBL" id="WTPW01000003">
    <property type="protein sequence ID" value="KAF0562136.1"/>
    <property type="molecule type" value="Genomic_DNA"/>
</dbReference>
<feature type="compositionally biased region" description="Acidic residues" evidence="2">
    <location>
        <begin position="276"/>
        <end position="293"/>
    </location>
</feature>
<keyword evidence="1" id="KW-0479">Metal-binding</keyword>
<dbReference type="OrthoDB" id="2442656at2759"/>
<dbReference type="Proteomes" id="UP000439903">
    <property type="component" value="Unassembled WGS sequence"/>
</dbReference>
<evidence type="ECO:0000259" key="3">
    <source>
        <dbReference type="PROSITE" id="PS50966"/>
    </source>
</evidence>
<evidence type="ECO:0000256" key="1">
    <source>
        <dbReference type="PROSITE-ProRule" id="PRU00325"/>
    </source>
</evidence>
<proteinExistence type="predicted"/>
<protein>
    <recommendedName>
        <fullName evidence="3">SWIM-type domain-containing protein</fullName>
    </recommendedName>
</protein>
<keyword evidence="1" id="KW-0863">Zinc-finger</keyword>
<dbReference type="PROSITE" id="PS50966">
    <property type="entry name" value="ZF_SWIM"/>
    <property type="match status" value="1"/>
</dbReference>
<dbReference type="AlphaFoldDB" id="A0A8H4EVZ1"/>
<feature type="domain" description="SWIM-type" evidence="3">
    <location>
        <begin position="183"/>
        <end position="219"/>
    </location>
</feature>
<sequence length="433" mass="50304">MTESKKNILNGGVKFLNYLNKQWARDLLYRWCFDGRMRAANTLGIPLKKLPTTNNHLEGMNEYLKNNQLSRFKRNNRLLRADVLYIALVFEVIPNILTLRCLAMDLEHKKAERRKELNIMIPMDRKVLMQEFSHIAYLSPSIKRDEAAKKLIDMKKVIKYEIEESTGNIYVEVESETKPGLVYTTCVYGHPINICCQCLDFLQTGIMCKHLRAAAFYIDNIRKQEQFLYLPEMVFPTYEEAQSIRHNLYANKSDSNYINDDDINNEIDEDINNENEEDINDENDNCDDDDDDSPTSISPKEALNYMEHIFGINTPTVTSSSTSSAQNQPESKVIDIKSLNAIAIHRQEFKEFLDSTSRSLQMLQENSIFLQSLIKSEQLTQEPDSNDQLVLHTHLHNIISSNSFKEAQNLVNVMQENKNPRRNQLFLTQIFFH</sequence>
<gene>
    <name evidence="4" type="ORF">F8M41_009269</name>
</gene>
<organism evidence="4 5">
    <name type="scientific">Gigaspora margarita</name>
    <dbReference type="NCBI Taxonomy" id="4874"/>
    <lineage>
        <taxon>Eukaryota</taxon>
        <taxon>Fungi</taxon>
        <taxon>Fungi incertae sedis</taxon>
        <taxon>Mucoromycota</taxon>
        <taxon>Glomeromycotina</taxon>
        <taxon>Glomeromycetes</taxon>
        <taxon>Diversisporales</taxon>
        <taxon>Gigasporaceae</taxon>
        <taxon>Gigaspora</taxon>
    </lineage>
</organism>
<comment type="caution">
    <text evidence="4">The sequence shown here is derived from an EMBL/GenBank/DDBJ whole genome shotgun (WGS) entry which is preliminary data.</text>
</comment>
<evidence type="ECO:0000313" key="4">
    <source>
        <dbReference type="EMBL" id="KAF0562136.1"/>
    </source>
</evidence>
<name>A0A8H4EVZ1_GIGMA</name>
<evidence type="ECO:0000313" key="5">
    <source>
        <dbReference type="Proteomes" id="UP000439903"/>
    </source>
</evidence>
<feature type="region of interest" description="Disordered" evidence="2">
    <location>
        <begin position="276"/>
        <end position="299"/>
    </location>
</feature>